<gene>
    <name evidence="1" type="ordered locus">Mpal_1819</name>
</gene>
<evidence type="ECO:0000313" key="2">
    <source>
        <dbReference type="Proteomes" id="UP000002457"/>
    </source>
</evidence>
<organism evidence="1 2">
    <name type="scientific">Methanosphaerula palustris (strain ATCC BAA-1556 / DSM 19958 / E1-9c)</name>
    <dbReference type="NCBI Taxonomy" id="521011"/>
    <lineage>
        <taxon>Archaea</taxon>
        <taxon>Methanobacteriati</taxon>
        <taxon>Methanobacteriota</taxon>
        <taxon>Stenosarchaea group</taxon>
        <taxon>Methanomicrobia</taxon>
        <taxon>Methanomicrobiales</taxon>
        <taxon>Methanoregulaceae</taxon>
        <taxon>Methanosphaerula</taxon>
    </lineage>
</organism>
<sequence>MQSTLEITWRHSSDIRETAIRSTDTGKTIPEIQKEIERSLTDAGISVRFAEELVPPGSVGVDEILLNGRPFLELYSGVKASHDYCHARSRREELCCHPLGEEDQSASDMTEFLIRKTILLALEED</sequence>
<dbReference type="InterPro" id="IPR021219">
    <property type="entry name" value="DUF2703"/>
</dbReference>
<evidence type="ECO:0000313" key="1">
    <source>
        <dbReference type="EMBL" id="ACL17125.1"/>
    </source>
</evidence>
<protein>
    <submittedName>
        <fullName evidence="1">Uncharacterized protein</fullName>
    </submittedName>
</protein>
<dbReference type="Proteomes" id="UP000002457">
    <property type="component" value="Chromosome"/>
</dbReference>
<dbReference type="AlphaFoldDB" id="B8GK54"/>
<dbReference type="KEGG" id="mpl:Mpal_1819"/>
<keyword evidence="2" id="KW-1185">Reference proteome</keyword>
<dbReference type="HOGENOM" id="CLU_1987650_0_0_2"/>
<dbReference type="EMBL" id="CP001338">
    <property type="protein sequence ID" value="ACL17125.1"/>
    <property type="molecule type" value="Genomic_DNA"/>
</dbReference>
<proteinExistence type="predicted"/>
<accession>B8GK54</accession>
<name>B8GK54_METPE</name>
<dbReference type="eggNOG" id="arCOG06127">
    <property type="taxonomic scope" value="Archaea"/>
</dbReference>
<dbReference type="GeneID" id="7270365"/>
<dbReference type="RefSeq" id="WP_012618444.1">
    <property type="nucleotide sequence ID" value="NC_011832.1"/>
</dbReference>
<dbReference type="Pfam" id="PF10865">
    <property type="entry name" value="DUF2703"/>
    <property type="match status" value="1"/>
</dbReference>
<reference evidence="1 2" key="1">
    <citation type="journal article" date="2015" name="Genome Announc.">
        <title>Complete Genome Sequence of Methanosphaerula palustris E1-9CT, a Hydrogenotrophic Methanogen Isolated from a Minerotrophic Fen Peatland.</title>
        <authorList>
            <person name="Cadillo-Quiroz H."/>
            <person name="Browne P."/>
            <person name="Kyrpides N."/>
            <person name="Woyke T."/>
            <person name="Goodwin L."/>
            <person name="Detter C."/>
            <person name="Yavitt J.B."/>
            <person name="Zinder S.H."/>
        </authorList>
    </citation>
    <scope>NUCLEOTIDE SEQUENCE [LARGE SCALE GENOMIC DNA]</scope>
    <source>
        <strain evidence="2">ATCC BAA-1556 / DSM 19958 / E1-9c</strain>
    </source>
</reference>